<protein>
    <recommendedName>
        <fullName evidence="6">BED-type domain-containing protein</fullName>
    </recommendedName>
</protein>
<dbReference type="GO" id="GO:0008270">
    <property type="term" value="F:zinc ion binding"/>
    <property type="evidence" value="ECO:0007669"/>
    <property type="project" value="UniProtKB-KW"/>
</dbReference>
<evidence type="ECO:0000256" key="4">
    <source>
        <dbReference type="PROSITE-ProRule" id="PRU00027"/>
    </source>
</evidence>
<dbReference type="AlphaFoldDB" id="A0A2T7DNL4"/>
<name>A0A2T7DNL4_9POAL</name>
<dbReference type="PANTHER" id="PTHR34396:SF30">
    <property type="entry name" value="OS10G0378900 PROTEIN"/>
    <property type="match status" value="1"/>
</dbReference>
<evidence type="ECO:0000313" key="7">
    <source>
        <dbReference type="EMBL" id="PUZ57172.1"/>
    </source>
</evidence>
<keyword evidence="2 4" id="KW-0863">Zinc-finger</keyword>
<evidence type="ECO:0000256" key="5">
    <source>
        <dbReference type="SAM" id="MobiDB-lite"/>
    </source>
</evidence>
<keyword evidence="3" id="KW-0862">Zinc</keyword>
<dbReference type="GO" id="GO:1990837">
    <property type="term" value="F:sequence-specific double-stranded DNA binding"/>
    <property type="evidence" value="ECO:0007669"/>
    <property type="project" value="TreeGrafter"/>
</dbReference>
<reference evidence="7 8" key="1">
    <citation type="submission" date="2018-04" db="EMBL/GenBank/DDBJ databases">
        <title>WGS assembly of Panicum hallii var. hallii HAL2.</title>
        <authorList>
            <person name="Lovell J."/>
            <person name="Jenkins J."/>
            <person name="Lowry D."/>
            <person name="Mamidi S."/>
            <person name="Sreedasyam A."/>
            <person name="Weng X."/>
            <person name="Barry K."/>
            <person name="Bonette J."/>
            <person name="Campitelli B."/>
            <person name="Daum C."/>
            <person name="Gordon S."/>
            <person name="Gould B."/>
            <person name="Lipzen A."/>
            <person name="MacQueen A."/>
            <person name="Palacio-Mejia J."/>
            <person name="Plott C."/>
            <person name="Shakirov E."/>
            <person name="Shu S."/>
            <person name="Yoshinaga Y."/>
            <person name="Zane M."/>
            <person name="Rokhsar D."/>
            <person name="Grimwood J."/>
            <person name="Schmutz J."/>
            <person name="Juenger T."/>
        </authorList>
    </citation>
    <scope>NUCLEOTIDE SEQUENCE [LARGE SCALE GENOMIC DNA]</scope>
    <source>
        <strain evidence="8">cv. HAL2</strain>
    </source>
</reference>
<gene>
    <name evidence="7" type="ORF">GQ55_5G407300</name>
</gene>
<feature type="domain" description="BED-type" evidence="6">
    <location>
        <begin position="79"/>
        <end position="150"/>
    </location>
</feature>
<evidence type="ECO:0000256" key="2">
    <source>
        <dbReference type="ARBA" id="ARBA00022771"/>
    </source>
</evidence>
<dbReference type="InterPro" id="IPR003656">
    <property type="entry name" value="Znf_BED"/>
</dbReference>
<feature type="region of interest" description="Disordered" evidence="5">
    <location>
        <begin position="44"/>
        <end position="81"/>
    </location>
</feature>
<keyword evidence="1" id="KW-0479">Metal-binding</keyword>
<dbReference type="PROSITE" id="PS50808">
    <property type="entry name" value="ZF_BED"/>
    <property type="match status" value="1"/>
</dbReference>
<organism evidence="7 8">
    <name type="scientific">Panicum hallii var. hallii</name>
    <dbReference type="NCBI Taxonomy" id="1504633"/>
    <lineage>
        <taxon>Eukaryota</taxon>
        <taxon>Viridiplantae</taxon>
        <taxon>Streptophyta</taxon>
        <taxon>Embryophyta</taxon>
        <taxon>Tracheophyta</taxon>
        <taxon>Spermatophyta</taxon>
        <taxon>Magnoliopsida</taxon>
        <taxon>Liliopsida</taxon>
        <taxon>Poales</taxon>
        <taxon>Poaceae</taxon>
        <taxon>PACMAD clade</taxon>
        <taxon>Panicoideae</taxon>
        <taxon>Panicodae</taxon>
        <taxon>Paniceae</taxon>
        <taxon>Panicinae</taxon>
        <taxon>Panicum</taxon>
        <taxon>Panicum sect. Panicum</taxon>
    </lineage>
</organism>
<sequence>MADNYSLSHNYELRTMGLRGDDEDDLATDAEELFGSNVAIDLDADVQGLPHGPSAQPTDSESVSTSAASGSGGSRKRRSSTSKSWKDFEEIYEVIDGKEHRTGAKCRHCKKDFTGKSTHGTGYYHGTGHLLRHIPICPILKGHSVMAQSQLNFNPDGSVLTWEYSPDVARTWLCRLIACLDLPLCIGGTGRYF</sequence>
<dbReference type="Proteomes" id="UP000244336">
    <property type="component" value="Chromosome 5"/>
</dbReference>
<accession>A0A2T7DNL4</accession>
<evidence type="ECO:0000256" key="1">
    <source>
        <dbReference type="ARBA" id="ARBA00022723"/>
    </source>
</evidence>
<dbReference type="OrthoDB" id="677341at2759"/>
<proteinExistence type="predicted"/>
<dbReference type="GO" id="GO:0006357">
    <property type="term" value="P:regulation of transcription by RNA polymerase II"/>
    <property type="evidence" value="ECO:0007669"/>
    <property type="project" value="TreeGrafter"/>
</dbReference>
<dbReference type="GO" id="GO:0005634">
    <property type="term" value="C:nucleus"/>
    <property type="evidence" value="ECO:0007669"/>
    <property type="project" value="TreeGrafter"/>
</dbReference>
<evidence type="ECO:0000256" key="3">
    <source>
        <dbReference type="ARBA" id="ARBA00022833"/>
    </source>
</evidence>
<dbReference type="Gramene" id="PUZ57172">
    <property type="protein sequence ID" value="PUZ57172"/>
    <property type="gene ID" value="GQ55_5G407300"/>
</dbReference>
<evidence type="ECO:0000259" key="6">
    <source>
        <dbReference type="PROSITE" id="PS50808"/>
    </source>
</evidence>
<dbReference type="PANTHER" id="PTHR34396">
    <property type="entry name" value="OS03G0264950 PROTEIN-RELATED"/>
    <property type="match status" value="1"/>
</dbReference>
<evidence type="ECO:0000313" key="8">
    <source>
        <dbReference type="Proteomes" id="UP000244336"/>
    </source>
</evidence>
<dbReference type="SMART" id="SM00614">
    <property type="entry name" value="ZnF_BED"/>
    <property type="match status" value="1"/>
</dbReference>
<dbReference type="InterPro" id="IPR053031">
    <property type="entry name" value="Cuticle_assoc_protein"/>
</dbReference>
<keyword evidence="8" id="KW-1185">Reference proteome</keyword>
<dbReference type="EMBL" id="CM009753">
    <property type="protein sequence ID" value="PUZ57172.1"/>
    <property type="molecule type" value="Genomic_DNA"/>
</dbReference>